<proteinExistence type="predicted"/>
<keyword evidence="2" id="KW-1185">Reference proteome</keyword>
<dbReference type="Proteomes" id="UP000004295">
    <property type="component" value="Unassembled WGS sequence"/>
</dbReference>
<sequence length="55" mass="6460">MNKAKYTLIHPSFFTKRAPKEVFGMLPEKKNFLALQQKNSWAKEKTFPGSFRVQN</sequence>
<organism evidence="1 2">
    <name type="scientific">Porphyromonas endodontalis (strain ATCC 35406 / DSM 24491 / JCM 8526 / CCUG 16442 / BCRC 14492 / NCTC 13058 / HG 370)</name>
    <name type="common">Bacteroides endodontalis</name>
    <dbReference type="NCBI Taxonomy" id="553175"/>
    <lineage>
        <taxon>Bacteria</taxon>
        <taxon>Pseudomonadati</taxon>
        <taxon>Bacteroidota</taxon>
        <taxon>Bacteroidia</taxon>
        <taxon>Bacteroidales</taxon>
        <taxon>Porphyromonadaceae</taxon>
        <taxon>Porphyromonas</taxon>
    </lineage>
</organism>
<accession>C3JBE6</accession>
<dbReference type="AlphaFoldDB" id="C3JBE6"/>
<protein>
    <submittedName>
        <fullName evidence="1">Uncharacterized protein</fullName>
    </submittedName>
</protein>
<name>C3JBE6_POREA</name>
<dbReference type="EMBL" id="ACNN01000026">
    <property type="protein sequence ID" value="EEN82341.1"/>
    <property type="molecule type" value="Genomic_DNA"/>
</dbReference>
<gene>
    <name evidence="1" type="ORF">POREN0001_1680</name>
</gene>
<evidence type="ECO:0000313" key="2">
    <source>
        <dbReference type="Proteomes" id="UP000004295"/>
    </source>
</evidence>
<comment type="caution">
    <text evidence="1">The sequence shown here is derived from an EMBL/GenBank/DDBJ whole genome shotgun (WGS) entry which is preliminary data.</text>
</comment>
<evidence type="ECO:0000313" key="1">
    <source>
        <dbReference type="EMBL" id="EEN82341.1"/>
    </source>
</evidence>
<reference evidence="1 2" key="1">
    <citation type="submission" date="2009-04" db="EMBL/GenBank/DDBJ databases">
        <authorList>
            <person name="Sebastian Y."/>
            <person name="Madupu R."/>
            <person name="Durkin A.S."/>
            <person name="Torralba M."/>
            <person name="Methe B."/>
            <person name="Sutton G.G."/>
            <person name="Strausberg R.L."/>
            <person name="Nelson K.E."/>
        </authorList>
    </citation>
    <scope>NUCLEOTIDE SEQUENCE [LARGE SCALE GENOMIC DNA]</scope>
    <source>
        <strain evidence="2">ATCC 35406 / BCRC 14492 / JCM 8526 / NCTC 13058 / HG 370</strain>
    </source>
</reference>